<feature type="chain" id="PRO_5039659843" evidence="1">
    <location>
        <begin position="19"/>
        <end position="97"/>
    </location>
</feature>
<protein>
    <submittedName>
        <fullName evidence="2">Uncharacterized protein</fullName>
    </submittedName>
</protein>
<organism evidence="2 3">
    <name type="scientific">Desulfosporosinus youngiae DSM 17734</name>
    <dbReference type="NCBI Taxonomy" id="768710"/>
    <lineage>
        <taxon>Bacteria</taxon>
        <taxon>Bacillati</taxon>
        <taxon>Bacillota</taxon>
        <taxon>Clostridia</taxon>
        <taxon>Eubacteriales</taxon>
        <taxon>Desulfitobacteriaceae</taxon>
        <taxon>Desulfosporosinus</taxon>
    </lineage>
</organism>
<sequence length="97" mass="10986">MKKLILVLMILTLGLALDGCSNIEELTVKEKQESTLFTGNDQLKRKIIIRDSVYDPLPSEAINILSLPDNNELQQLPNVDLNTPIIITKMPYHKNIE</sequence>
<dbReference type="EMBL" id="CM001441">
    <property type="protein sequence ID" value="EHQ91050.1"/>
    <property type="molecule type" value="Genomic_DNA"/>
</dbReference>
<reference evidence="2 3" key="1">
    <citation type="submission" date="2011-11" db="EMBL/GenBank/DDBJ databases">
        <title>The Noncontiguous Finished genome of Desulfosporosinus youngiae DSM 17734.</title>
        <authorList>
            <consortium name="US DOE Joint Genome Institute (JGI-PGF)"/>
            <person name="Lucas S."/>
            <person name="Han J."/>
            <person name="Lapidus A."/>
            <person name="Cheng J.-F."/>
            <person name="Goodwin L."/>
            <person name="Pitluck S."/>
            <person name="Peters L."/>
            <person name="Ovchinnikova G."/>
            <person name="Lu M."/>
            <person name="Land M.L."/>
            <person name="Hauser L."/>
            <person name="Pester M."/>
            <person name="Spring S."/>
            <person name="Ollivier B."/>
            <person name="Rattei T."/>
            <person name="Klenk H.-P."/>
            <person name="Wagner M."/>
            <person name="Loy A."/>
            <person name="Woyke T.J."/>
        </authorList>
    </citation>
    <scope>NUCLEOTIDE SEQUENCE [LARGE SCALE GENOMIC DNA]</scope>
    <source>
        <strain evidence="2 3">DSM 17734</strain>
    </source>
</reference>
<keyword evidence="1" id="KW-0732">Signal</keyword>
<accession>H5Y640</accession>
<dbReference type="eggNOG" id="ENOG5033EYA">
    <property type="taxonomic scope" value="Bacteria"/>
</dbReference>
<keyword evidence="3" id="KW-1185">Reference proteome</keyword>
<name>H5Y640_9FIRM</name>
<evidence type="ECO:0000313" key="2">
    <source>
        <dbReference type="EMBL" id="EHQ91050.1"/>
    </source>
</evidence>
<dbReference type="Proteomes" id="UP000005104">
    <property type="component" value="Chromosome"/>
</dbReference>
<feature type="signal peptide" evidence="1">
    <location>
        <begin position="1"/>
        <end position="18"/>
    </location>
</feature>
<dbReference type="OrthoDB" id="1809816at2"/>
<dbReference type="AlphaFoldDB" id="H5Y640"/>
<proteinExistence type="predicted"/>
<evidence type="ECO:0000313" key="3">
    <source>
        <dbReference type="Proteomes" id="UP000005104"/>
    </source>
</evidence>
<gene>
    <name evidence="2" type="ORF">DesyoDRAFT_4084</name>
</gene>
<dbReference type="HOGENOM" id="CLU_2329161_0_0_9"/>
<dbReference type="RefSeq" id="WP_007785767.1">
    <property type="nucleotide sequence ID" value="NZ_CM001441.1"/>
</dbReference>
<evidence type="ECO:0000256" key="1">
    <source>
        <dbReference type="SAM" id="SignalP"/>
    </source>
</evidence>